<feature type="domain" description="Fe2OG dioxygenase" evidence="4">
    <location>
        <begin position="196"/>
        <end position="313"/>
    </location>
</feature>
<comment type="similarity">
    <text evidence="1 2">Belongs to the iron/ascorbate-dependent oxidoreductase family.</text>
</comment>
<organism evidence="5 6">
    <name type="scientific">Coccidioides immitis (strain RS)</name>
    <name type="common">Valley fever fungus</name>
    <dbReference type="NCBI Taxonomy" id="246410"/>
    <lineage>
        <taxon>Eukaryota</taxon>
        <taxon>Fungi</taxon>
        <taxon>Dikarya</taxon>
        <taxon>Ascomycota</taxon>
        <taxon>Pezizomycotina</taxon>
        <taxon>Eurotiomycetes</taxon>
        <taxon>Eurotiomycetidae</taxon>
        <taxon>Onygenales</taxon>
        <taxon>Onygenaceae</taxon>
        <taxon>Coccidioides</taxon>
    </lineage>
</organism>
<protein>
    <recommendedName>
        <fullName evidence="4">Fe2OG dioxygenase domain-containing protein</fullName>
    </recommendedName>
</protein>
<dbReference type="GeneID" id="4561740"/>
<dbReference type="GO" id="GO:0016491">
    <property type="term" value="F:oxidoreductase activity"/>
    <property type="evidence" value="ECO:0007669"/>
    <property type="project" value="UniProtKB-KW"/>
</dbReference>
<reference evidence="6" key="2">
    <citation type="journal article" date="2010" name="Genome Res.">
        <title>Population genomic sequencing of Coccidioides fungi reveals recent hybridization and transposon control.</title>
        <authorList>
            <person name="Neafsey D.E."/>
            <person name="Barker B.M."/>
            <person name="Sharpton T.J."/>
            <person name="Stajich J.E."/>
            <person name="Park D.J."/>
            <person name="Whiston E."/>
            <person name="Hung C.-Y."/>
            <person name="McMahan C."/>
            <person name="White J."/>
            <person name="Sykes S."/>
            <person name="Heiman D."/>
            <person name="Young S."/>
            <person name="Zeng Q."/>
            <person name="Abouelleil A."/>
            <person name="Aftuck L."/>
            <person name="Bessette D."/>
            <person name="Brown A."/>
            <person name="FitzGerald M."/>
            <person name="Lui A."/>
            <person name="Macdonald J.P."/>
            <person name="Priest M."/>
            <person name="Orbach M.J."/>
            <person name="Galgiani J.N."/>
            <person name="Kirkland T.N."/>
            <person name="Cole G.T."/>
            <person name="Birren B.W."/>
            <person name="Henn M.R."/>
            <person name="Taylor J.W."/>
            <person name="Rounsley S.D."/>
        </authorList>
    </citation>
    <scope>GENOME REANNOTATION</scope>
    <source>
        <strain evidence="6">RS</strain>
    </source>
</reference>
<keyword evidence="2" id="KW-0408">Iron</keyword>
<dbReference type="Pfam" id="PF14226">
    <property type="entry name" value="DIOX_N"/>
    <property type="match status" value="1"/>
</dbReference>
<dbReference type="InterPro" id="IPR026992">
    <property type="entry name" value="DIOX_N"/>
</dbReference>
<dbReference type="KEGG" id="cim:CIMG_07058"/>
<dbReference type="GO" id="GO:0046872">
    <property type="term" value="F:metal ion binding"/>
    <property type="evidence" value="ECO:0007669"/>
    <property type="project" value="UniProtKB-KW"/>
</dbReference>
<dbReference type="PRINTS" id="PR00682">
    <property type="entry name" value="IPNSYNTHASE"/>
</dbReference>
<evidence type="ECO:0000259" key="4">
    <source>
        <dbReference type="PROSITE" id="PS51471"/>
    </source>
</evidence>
<dbReference type="InterPro" id="IPR044861">
    <property type="entry name" value="IPNS-like_FE2OG_OXY"/>
</dbReference>
<evidence type="ECO:0000256" key="3">
    <source>
        <dbReference type="SAM" id="MobiDB-lite"/>
    </source>
</evidence>
<feature type="region of interest" description="Disordered" evidence="3">
    <location>
        <begin position="1"/>
        <end position="21"/>
    </location>
</feature>
<dbReference type="EMBL" id="GG704912">
    <property type="protein sequence ID" value="EAS31579.1"/>
    <property type="molecule type" value="Genomic_DNA"/>
</dbReference>
<evidence type="ECO:0000313" key="6">
    <source>
        <dbReference type="Proteomes" id="UP000001261"/>
    </source>
</evidence>
<evidence type="ECO:0000313" key="5">
    <source>
        <dbReference type="EMBL" id="EAS31579.1"/>
    </source>
</evidence>
<proteinExistence type="inferred from homology"/>
<sequence length="364" mass="41053">MVPGQAASDSEPESSPKGIPVVDFANWKRGSSREERMKVAQEIVSACRDVGFVYIVNHGMAPEKVAEAFAWSEKFFNLSSDEKQKAPHPSGASVHRGYSSPGLEKVSQAMSDKEDPELAKRLREITDYKESYDIGSDGNQDQPNVWIPEEMLPGFRSFMTQFYWDCFEVTKNVLGAISIGIGLEEEDYLLKFHSGHNNQLRLLHYPPLPAALLEEQKYARMPSHTDWSTITFLFQDECGGLEVEDIRNKGRYIAATPIKDAIVMNVGDLLQRWSNDYLRSTFHRVTLPPLSDRYEGFNRMVRGRYSIPYFTAPDPTSVIKCLPSCVSEDKPASYLPITQHDYNRLRATTHYETAATNTGSGAAY</sequence>
<dbReference type="RefSeq" id="XP_001243162.1">
    <property type="nucleotide sequence ID" value="XM_001243161.2"/>
</dbReference>
<keyword evidence="2" id="KW-0479">Metal-binding</keyword>
<dbReference type="Pfam" id="PF03171">
    <property type="entry name" value="2OG-FeII_Oxy"/>
    <property type="match status" value="1"/>
</dbReference>
<keyword evidence="2" id="KW-0560">Oxidoreductase</keyword>
<dbReference type="PROSITE" id="PS51471">
    <property type="entry name" value="FE2OG_OXY"/>
    <property type="match status" value="1"/>
</dbReference>
<evidence type="ECO:0000256" key="1">
    <source>
        <dbReference type="ARBA" id="ARBA00008056"/>
    </source>
</evidence>
<keyword evidence="6" id="KW-1185">Reference proteome</keyword>
<dbReference type="GO" id="GO:0044283">
    <property type="term" value="P:small molecule biosynthetic process"/>
    <property type="evidence" value="ECO:0007669"/>
    <property type="project" value="UniProtKB-ARBA"/>
</dbReference>
<gene>
    <name evidence="5" type="ORF">CIMG_07058</name>
</gene>
<accession>A0A0E1RWC2</accession>
<dbReference type="OMA" id="ARCPAHT"/>
<dbReference type="InterPro" id="IPR050231">
    <property type="entry name" value="Iron_ascorbate_oxido_reductase"/>
</dbReference>
<dbReference type="AlphaFoldDB" id="A0A0E1RWC2"/>
<dbReference type="Proteomes" id="UP000001261">
    <property type="component" value="Unassembled WGS sequence"/>
</dbReference>
<dbReference type="InParanoid" id="A0A0E1RWC2"/>
<dbReference type="SUPFAM" id="SSF51197">
    <property type="entry name" value="Clavaminate synthase-like"/>
    <property type="match status" value="1"/>
</dbReference>
<dbReference type="OrthoDB" id="288590at2759"/>
<dbReference type="PANTHER" id="PTHR47990">
    <property type="entry name" value="2-OXOGLUTARATE (2OG) AND FE(II)-DEPENDENT OXYGENASE SUPERFAMILY PROTEIN-RELATED"/>
    <property type="match status" value="1"/>
</dbReference>
<evidence type="ECO:0000256" key="2">
    <source>
        <dbReference type="RuleBase" id="RU003682"/>
    </source>
</evidence>
<name>A0A0E1RWC2_COCIM</name>
<dbReference type="InterPro" id="IPR005123">
    <property type="entry name" value="Oxoglu/Fe-dep_dioxygenase_dom"/>
</dbReference>
<feature type="region of interest" description="Disordered" evidence="3">
    <location>
        <begin position="82"/>
        <end position="116"/>
    </location>
</feature>
<reference evidence="6" key="1">
    <citation type="journal article" date="2009" name="Genome Res.">
        <title>Comparative genomic analyses of the human fungal pathogens Coccidioides and their relatives.</title>
        <authorList>
            <person name="Sharpton T.J."/>
            <person name="Stajich J.E."/>
            <person name="Rounsley S.D."/>
            <person name="Gardner M.J."/>
            <person name="Wortman J.R."/>
            <person name="Jordar V.S."/>
            <person name="Maiti R."/>
            <person name="Kodira C.D."/>
            <person name="Neafsey D.E."/>
            <person name="Zeng Q."/>
            <person name="Hung C.-Y."/>
            <person name="McMahan C."/>
            <person name="Muszewska A."/>
            <person name="Grynberg M."/>
            <person name="Mandel M.A."/>
            <person name="Kellner E.M."/>
            <person name="Barker B.M."/>
            <person name="Galgiani J.N."/>
            <person name="Orbach M.J."/>
            <person name="Kirkland T.N."/>
            <person name="Cole G.T."/>
            <person name="Henn M.R."/>
            <person name="Birren B.W."/>
            <person name="Taylor J.W."/>
        </authorList>
    </citation>
    <scope>NUCLEOTIDE SEQUENCE [LARGE SCALE GENOMIC DNA]</scope>
    <source>
        <strain evidence="6">RS</strain>
    </source>
</reference>
<dbReference type="VEuPathDB" id="FungiDB:CIMG_07058"/>
<dbReference type="Gene3D" id="2.60.120.330">
    <property type="entry name" value="B-lactam Antibiotic, Isopenicillin N Synthase, Chain"/>
    <property type="match status" value="1"/>
</dbReference>
<dbReference type="InterPro" id="IPR027443">
    <property type="entry name" value="IPNS-like_sf"/>
</dbReference>